<feature type="region of interest" description="Disordered" evidence="1">
    <location>
        <begin position="1"/>
        <end position="24"/>
    </location>
</feature>
<accession>A0A024S455</accession>
<evidence type="ECO:0000256" key="1">
    <source>
        <dbReference type="SAM" id="MobiDB-lite"/>
    </source>
</evidence>
<dbReference type="Proteomes" id="UP000024376">
    <property type="component" value="Unassembled WGS sequence"/>
</dbReference>
<evidence type="ECO:0000313" key="3">
    <source>
        <dbReference type="Proteomes" id="UP000024376"/>
    </source>
</evidence>
<reference evidence="3" key="1">
    <citation type="journal article" date="2013" name="Ind. Biotechnol.">
        <title>Comparative genomics analysis of Trichoderma reesei strains.</title>
        <authorList>
            <person name="Koike H."/>
            <person name="Aerts A."/>
            <person name="LaButti K."/>
            <person name="Grigoriev I.V."/>
            <person name="Baker S.E."/>
        </authorList>
    </citation>
    <scope>NUCLEOTIDE SEQUENCE [LARGE SCALE GENOMIC DNA]</scope>
    <source>
        <strain evidence="3">ATCC 56765 / BCRC 32924 / NRRL 11460 / Rut C-30</strain>
    </source>
</reference>
<dbReference type="OrthoDB" id="27975at2759"/>
<dbReference type="EMBL" id="KI911159">
    <property type="protein sequence ID" value="ETR98976.1"/>
    <property type="molecule type" value="Genomic_DNA"/>
</dbReference>
<dbReference type="HOGENOM" id="CLU_630365_0_0_1"/>
<dbReference type="AlphaFoldDB" id="A0A024S455"/>
<evidence type="ECO:0000313" key="2">
    <source>
        <dbReference type="EMBL" id="ETR98976.1"/>
    </source>
</evidence>
<proteinExistence type="predicted"/>
<name>A0A024S455_HYPJR</name>
<gene>
    <name evidence="2" type="ORF">M419DRAFT_87451</name>
</gene>
<organism evidence="2 3">
    <name type="scientific">Hypocrea jecorina (strain ATCC 56765 / BCRC 32924 / NRRL 11460 / Rut C-30)</name>
    <name type="common">Trichoderma reesei</name>
    <dbReference type="NCBI Taxonomy" id="1344414"/>
    <lineage>
        <taxon>Eukaryota</taxon>
        <taxon>Fungi</taxon>
        <taxon>Dikarya</taxon>
        <taxon>Ascomycota</taxon>
        <taxon>Pezizomycotina</taxon>
        <taxon>Sordariomycetes</taxon>
        <taxon>Hypocreomycetidae</taxon>
        <taxon>Hypocreales</taxon>
        <taxon>Hypocreaceae</taxon>
        <taxon>Trichoderma</taxon>
    </lineage>
</organism>
<protein>
    <submittedName>
        <fullName evidence="2">Uncharacterized protein</fullName>
    </submittedName>
</protein>
<sequence length="435" mass="47815">MPPRPGTKQISKPPQRKSKLSSRGLQLAVDLNSASTASADSDKAYHAIISTTARATADSTTIASSPPFHGLTTSGSVPVPQSQAHTAQEGQFISANKHIPVINSASSTCTLLSPSHTNEASPSFTHAQGHPAIALAEPAPVFHTPCEGQNMGTINQTMSDQDGDVGMQRLDGGMPTPTPDMAPVAPPLHTAMFEAIDLMKTRIRQLEEGNVSATPTERARYGMLLGACHNMDPVFLILHQQYCCWMIDRRTAYARFPIQPTVIDVAFGELYNLFQDGERLSPPHRLWCSRYPGFSDDVVGLDRVYSQIKDFITVFAIKWPHALAAIQSKKVPLMAFQIRDWFLCTSPTIANTLFTYIRRVIGVPNGPLGVEINHLFNMDNCQERAFEEQKVSPEEMAGIRSTMLRSYLAVVQKARIQQASLAGWSRLFLMDSCTF</sequence>
<dbReference type="KEGG" id="trr:M419DRAFT_87451"/>